<accession>A0AAN9UKG8</accession>
<name>A0AAN9UKG8_9PEZI</name>
<organism evidence="2 3">
    <name type="scientific">Cytospora paraplurivora</name>
    <dbReference type="NCBI Taxonomy" id="2898453"/>
    <lineage>
        <taxon>Eukaryota</taxon>
        <taxon>Fungi</taxon>
        <taxon>Dikarya</taxon>
        <taxon>Ascomycota</taxon>
        <taxon>Pezizomycotina</taxon>
        <taxon>Sordariomycetes</taxon>
        <taxon>Sordariomycetidae</taxon>
        <taxon>Diaporthales</taxon>
        <taxon>Cytosporaceae</taxon>
        <taxon>Cytospora</taxon>
    </lineage>
</organism>
<sequence length="582" mass="64522">MALEVAKIPPHSAIGQQGPAGDGGYGDGDVAEFEAIERQELLNEAYDSGYSVGFDAGVRTEAARSPQKSAEIVYAEGYTTGQRAEQGHVRACLEELSRRTAQNVVIPGLFSETTLQWSEPPRWSEPNTFAPSSGPSKSQLSGADTWPVHPDPAMHLQRDAIISGEVNSAHQPPLTPTQPINLAPAAPEATLQMRHEARPRKQGEWRHQLTTCVFCGREVSANSLMRHKKRRHPVELAAAGVEVQRYPCWFPGCGMLQDNFVPNQLTTHLQRKHNCTPPGDPNAFTENLKYLGRMPKKIIISMISEAAQQINAVKERIKSLEAQLRLQNPEYVSRHGLPTLNHLLETRTEVLASVLVDRSLPPLIVQELRQLTRARGMRSQIRHDEGTWWEVADDLEAALNPSGTLAQAVAALPPPDPGPTVPMAPGLLTEGPNMKDPSWKPRYALPWQLSWAKATDGNEEPDGVIVPPEIHIPKTNFEIVIPYMSRPAAMGYDEVEDEEEEGYQRLMAEIEQRVVDNDDVSHDESEKTDRFEEDDAHLALDHSTQASSQRPLKRFGPTALISKHNKRQKLAQSSLSKGDSLE</sequence>
<feature type="compositionally biased region" description="Polar residues" evidence="1">
    <location>
        <begin position="125"/>
        <end position="142"/>
    </location>
</feature>
<feature type="region of interest" description="Disordered" evidence="1">
    <location>
        <begin position="512"/>
        <end position="582"/>
    </location>
</feature>
<protein>
    <submittedName>
        <fullName evidence="2">Uncharacterized protein</fullName>
    </submittedName>
</protein>
<evidence type="ECO:0000256" key="1">
    <source>
        <dbReference type="SAM" id="MobiDB-lite"/>
    </source>
</evidence>
<keyword evidence="3" id="KW-1185">Reference proteome</keyword>
<dbReference type="EMBL" id="JAJSPL020000002">
    <property type="protein sequence ID" value="KAK7748726.1"/>
    <property type="molecule type" value="Genomic_DNA"/>
</dbReference>
<comment type="caution">
    <text evidence="2">The sequence shown here is derived from an EMBL/GenBank/DDBJ whole genome shotgun (WGS) entry which is preliminary data.</text>
</comment>
<feature type="compositionally biased region" description="Gly residues" evidence="1">
    <location>
        <begin position="18"/>
        <end position="27"/>
    </location>
</feature>
<feature type="region of interest" description="Disordered" evidence="1">
    <location>
        <begin position="1"/>
        <end position="29"/>
    </location>
</feature>
<proteinExistence type="predicted"/>
<reference evidence="2 3" key="1">
    <citation type="journal article" date="2023" name="PLoS ONE">
        <title>Cytospora paraplurivora sp. nov. isolated from orchards with fruit tree decline syndrome in Ontario, Canada.</title>
        <authorList>
            <person name="Ilyukhin E."/>
            <person name="Nguyen H.D.T."/>
            <person name="Castle A.J."/>
            <person name="Ellouze W."/>
        </authorList>
    </citation>
    <scope>NUCLEOTIDE SEQUENCE [LARGE SCALE GENOMIC DNA]</scope>
    <source>
        <strain evidence="2 3">FDS-564</strain>
    </source>
</reference>
<dbReference type="AlphaFoldDB" id="A0AAN9UKG8"/>
<feature type="compositionally biased region" description="Polar residues" evidence="1">
    <location>
        <begin position="570"/>
        <end position="582"/>
    </location>
</feature>
<dbReference type="Proteomes" id="UP001320245">
    <property type="component" value="Unassembled WGS sequence"/>
</dbReference>
<feature type="compositionally biased region" description="Basic and acidic residues" evidence="1">
    <location>
        <begin position="512"/>
        <end position="540"/>
    </location>
</feature>
<feature type="region of interest" description="Disordered" evidence="1">
    <location>
        <begin position="118"/>
        <end position="144"/>
    </location>
</feature>
<gene>
    <name evidence="2" type="ORF">SLS53_000749</name>
</gene>
<evidence type="ECO:0000313" key="3">
    <source>
        <dbReference type="Proteomes" id="UP001320245"/>
    </source>
</evidence>
<evidence type="ECO:0000313" key="2">
    <source>
        <dbReference type="EMBL" id="KAK7748726.1"/>
    </source>
</evidence>